<feature type="compositionally biased region" description="Low complexity" evidence="1">
    <location>
        <begin position="39"/>
        <end position="48"/>
    </location>
</feature>
<proteinExistence type="predicted"/>
<reference evidence="2" key="3">
    <citation type="submission" date="2025-09" db="UniProtKB">
        <authorList>
            <consortium name="Ensembl"/>
        </authorList>
    </citation>
    <scope>IDENTIFICATION</scope>
</reference>
<dbReference type="AlphaFoldDB" id="A0A8C4L4U3"/>
<organism evidence="2 3">
    <name type="scientific">Equus asinus</name>
    <name type="common">Donkey</name>
    <name type="synonym">Equus africanus asinus</name>
    <dbReference type="NCBI Taxonomy" id="9793"/>
    <lineage>
        <taxon>Eukaryota</taxon>
        <taxon>Metazoa</taxon>
        <taxon>Chordata</taxon>
        <taxon>Craniata</taxon>
        <taxon>Vertebrata</taxon>
        <taxon>Euteleostomi</taxon>
        <taxon>Mammalia</taxon>
        <taxon>Eutheria</taxon>
        <taxon>Laurasiatheria</taxon>
        <taxon>Perissodactyla</taxon>
        <taxon>Equidae</taxon>
        <taxon>Equus</taxon>
    </lineage>
</organism>
<evidence type="ECO:0000313" key="2">
    <source>
        <dbReference type="Ensembl" id="ENSEASP00005005668.2"/>
    </source>
</evidence>
<evidence type="ECO:0000313" key="3">
    <source>
        <dbReference type="Proteomes" id="UP000694387"/>
    </source>
</evidence>
<evidence type="ECO:0000256" key="1">
    <source>
        <dbReference type="SAM" id="MobiDB-lite"/>
    </source>
</evidence>
<sequence length="88" mass="10036">MREKTGFKNSRDASLATWTRPELETQGSRWPDVRYFLRPQAQPRPQLQVDTYEPRLTPESVSGRLRGLDRPRGLTAGTGQVGSRRPLT</sequence>
<feature type="region of interest" description="Disordered" evidence="1">
    <location>
        <begin position="1"/>
        <end position="23"/>
    </location>
</feature>
<protein>
    <submittedName>
        <fullName evidence="2">Uncharacterized protein</fullName>
    </submittedName>
</protein>
<feature type="compositionally biased region" description="Basic and acidic residues" evidence="1">
    <location>
        <begin position="1"/>
        <end position="11"/>
    </location>
</feature>
<accession>A0A8C4L4U3</accession>
<reference evidence="2" key="2">
    <citation type="submission" date="2025-08" db="UniProtKB">
        <authorList>
            <consortium name="Ensembl"/>
        </authorList>
    </citation>
    <scope>IDENTIFICATION</scope>
</reference>
<name>A0A8C4L4U3_EQUAS</name>
<dbReference type="Proteomes" id="UP000694387">
    <property type="component" value="Chromosome 5"/>
</dbReference>
<dbReference type="Ensembl" id="ENSEAST00005006194.2">
    <property type="protein sequence ID" value="ENSEASP00005005668.2"/>
    <property type="gene ID" value="ENSEASG00005004192.2"/>
</dbReference>
<keyword evidence="3" id="KW-1185">Reference proteome</keyword>
<feature type="region of interest" description="Disordered" evidence="1">
    <location>
        <begin position="39"/>
        <end position="88"/>
    </location>
</feature>
<reference evidence="2 3" key="1">
    <citation type="journal article" date="2020" name="Nat. Commun.">
        <title>Donkey genomes provide new insights into domestication and selection for coat color.</title>
        <authorList>
            <person name="Wang"/>
            <person name="C."/>
            <person name="Li"/>
            <person name="H."/>
            <person name="Guo"/>
            <person name="Y."/>
            <person name="Huang"/>
            <person name="J."/>
            <person name="Sun"/>
            <person name="Y."/>
            <person name="Min"/>
            <person name="J."/>
            <person name="Wang"/>
            <person name="J."/>
            <person name="Fang"/>
            <person name="X."/>
            <person name="Zhao"/>
            <person name="Z."/>
            <person name="Wang"/>
            <person name="S."/>
            <person name="Zhang"/>
            <person name="Y."/>
            <person name="Liu"/>
            <person name="Q."/>
            <person name="Jiang"/>
            <person name="Q."/>
            <person name="Wang"/>
            <person name="X."/>
            <person name="Guo"/>
            <person name="Y."/>
            <person name="Yang"/>
            <person name="C."/>
            <person name="Wang"/>
            <person name="Y."/>
            <person name="Tian"/>
            <person name="F."/>
            <person name="Zhuang"/>
            <person name="G."/>
            <person name="Fan"/>
            <person name="Y."/>
            <person name="Gao"/>
            <person name="Q."/>
            <person name="Li"/>
            <person name="Y."/>
            <person name="Ju"/>
            <person name="Z."/>
            <person name="Li"/>
            <person name="J."/>
            <person name="Li"/>
            <person name="R."/>
            <person name="Hou"/>
            <person name="M."/>
            <person name="Yang"/>
            <person name="G."/>
            <person name="Liu"/>
            <person name="G."/>
            <person name="Liu"/>
            <person name="W."/>
            <person name="Guo"/>
            <person name="J."/>
            <person name="Pan"/>
            <person name="S."/>
            <person name="Fan"/>
            <person name="G."/>
            <person name="Zhang"/>
            <person name="W."/>
            <person name="Zhang"/>
            <person name="R."/>
            <person name="Yu"/>
            <person name="J."/>
            <person name="Zhang"/>
            <person name="X."/>
            <person name="Yin"/>
            <person name="Q."/>
            <person name="Ji"/>
            <person name="C."/>
            <person name="Jin"/>
            <person name="Y."/>
            <person name="Yue"/>
            <person name="G."/>
            <person name="Liu"/>
            <person name="M."/>
            <person name="Xu"/>
            <person name="J."/>
            <person name="Liu"/>
            <person name="S."/>
            <person name="Jordana"/>
            <person name="J."/>
            <person name="Noce"/>
            <person name="A."/>
            <person name="Amills"/>
            <person name="M."/>
            <person name="Wu"/>
            <person name="D.D."/>
            <person name="Li"/>
            <person name="S."/>
            <person name="Zhou"/>
            <person name="X. and Zhong"/>
            <person name="J."/>
        </authorList>
    </citation>
    <scope>NUCLEOTIDE SEQUENCE [LARGE SCALE GENOMIC DNA]</scope>
</reference>